<gene>
    <name evidence="1" type="ORF">EXM22_16635</name>
</gene>
<dbReference type="KEGG" id="ock:EXM22_16635"/>
<organism evidence="1 2">
    <name type="scientific">Oceanispirochaeta crateris</name>
    <dbReference type="NCBI Taxonomy" id="2518645"/>
    <lineage>
        <taxon>Bacteria</taxon>
        <taxon>Pseudomonadati</taxon>
        <taxon>Spirochaetota</taxon>
        <taxon>Spirochaetia</taxon>
        <taxon>Spirochaetales</taxon>
        <taxon>Spirochaetaceae</taxon>
        <taxon>Oceanispirochaeta</taxon>
    </lineage>
</organism>
<evidence type="ECO:0000313" key="1">
    <source>
        <dbReference type="EMBL" id="QEN09529.1"/>
    </source>
</evidence>
<dbReference type="AlphaFoldDB" id="A0A5C1QQN4"/>
<proteinExistence type="predicted"/>
<dbReference type="Proteomes" id="UP000324209">
    <property type="component" value="Chromosome"/>
</dbReference>
<dbReference type="OrthoDB" id="9766472at2"/>
<sequence>MRDIHTILKHVYKANEIAVVPGSKTFALEGVARQFATYKRHMVIQNGLFSFLCSQIFETEKLPSSWSFLRAKPVDQSHQPSFAPQYPQNVLEVIE</sequence>
<dbReference type="InterPro" id="IPR015421">
    <property type="entry name" value="PyrdxlP-dep_Trfase_major"/>
</dbReference>
<reference evidence="1 2" key="1">
    <citation type="submission" date="2019-02" db="EMBL/GenBank/DDBJ databases">
        <title>Complete Genome Sequence and Methylome Analysis of free living Spirochaetas.</title>
        <authorList>
            <person name="Fomenkov A."/>
            <person name="Dubinina G."/>
            <person name="Leshcheva N."/>
            <person name="Mikheeva N."/>
            <person name="Grabovich M."/>
            <person name="Vincze T."/>
            <person name="Roberts R.J."/>
        </authorList>
    </citation>
    <scope>NUCLEOTIDE SEQUENCE [LARGE SCALE GENOMIC DNA]</scope>
    <source>
        <strain evidence="1 2">K2</strain>
    </source>
</reference>
<evidence type="ECO:0000313" key="2">
    <source>
        <dbReference type="Proteomes" id="UP000324209"/>
    </source>
</evidence>
<keyword evidence="2" id="KW-1185">Reference proteome</keyword>
<name>A0A5C1QQN4_9SPIO</name>
<dbReference type="Gene3D" id="3.40.640.10">
    <property type="entry name" value="Type I PLP-dependent aspartate aminotransferase-like (Major domain)"/>
    <property type="match status" value="1"/>
</dbReference>
<dbReference type="EMBL" id="CP036150">
    <property type="protein sequence ID" value="QEN09529.1"/>
    <property type="molecule type" value="Genomic_DNA"/>
</dbReference>
<dbReference type="RefSeq" id="WP_149487603.1">
    <property type="nucleotide sequence ID" value="NZ_CP036150.1"/>
</dbReference>
<accession>A0A5C1QQN4</accession>
<protein>
    <submittedName>
        <fullName evidence="1">Uncharacterized protein</fullName>
    </submittedName>
</protein>